<keyword evidence="3" id="KW-1185">Reference proteome</keyword>
<dbReference type="Proteomes" id="UP000247702">
    <property type="component" value="Unassembled WGS sequence"/>
</dbReference>
<evidence type="ECO:0000313" key="3">
    <source>
        <dbReference type="Proteomes" id="UP000247702"/>
    </source>
</evidence>
<protein>
    <submittedName>
        <fullName evidence="2">Uncharacterized protein</fullName>
    </submittedName>
</protein>
<feature type="compositionally biased region" description="Basic and acidic residues" evidence="1">
    <location>
        <begin position="167"/>
        <end position="179"/>
    </location>
</feature>
<evidence type="ECO:0000313" key="2">
    <source>
        <dbReference type="EMBL" id="GBB93982.1"/>
    </source>
</evidence>
<feature type="compositionally biased region" description="Polar residues" evidence="1">
    <location>
        <begin position="192"/>
        <end position="205"/>
    </location>
</feature>
<proteinExistence type="predicted"/>
<gene>
    <name evidence="2" type="ORF">RclHR1_02270006</name>
</gene>
<name>A0A2Z6QZE0_9GLOM</name>
<evidence type="ECO:0000256" key="1">
    <source>
        <dbReference type="SAM" id="MobiDB-lite"/>
    </source>
</evidence>
<dbReference type="AlphaFoldDB" id="A0A2Z6QZE0"/>
<feature type="compositionally biased region" description="Low complexity" evidence="1">
    <location>
        <begin position="206"/>
        <end position="215"/>
    </location>
</feature>
<feature type="compositionally biased region" description="Basic residues" evidence="1">
    <location>
        <begin position="180"/>
        <end position="191"/>
    </location>
</feature>
<organism evidence="2 3">
    <name type="scientific">Rhizophagus clarus</name>
    <dbReference type="NCBI Taxonomy" id="94130"/>
    <lineage>
        <taxon>Eukaryota</taxon>
        <taxon>Fungi</taxon>
        <taxon>Fungi incertae sedis</taxon>
        <taxon>Mucoromycota</taxon>
        <taxon>Glomeromycotina</taxon>
        <taxon>Glomeromycetes</taxon>
        <taxon>Glomerales</taxon>
        <taxon>Glomeraceae</taxon>
        <taxon>Rhizophagus</taxon>
    </lineage>
</organism>
<accession>A0A2Z6QZE0</accession>
<sequence length="215" mass="24842">MSDNAKYYYVSKFNLELAIDEAVSEVFYDDVVEILPQLIQNTSNEKYFKRYIFKRLPGQDWSMLKEKQDKFSRAEKAYSLEMFGFIEALSRHIIRRSFKIIKAFQGDREWSGDSSASDTKPEPPITLFSSSIAADKSKSVVSQKAPEEEIDISFTEEDQSTQQLRITKTDQPKMDSFTKKDKKKRKKKKSRQNQSQEADQVTKPISSSSSSNPPF</sequence>
<feature type="compositionally biased region" description="Acidic residues" evidence="1">
    <location>
        <begin position="148"/>
        <end position="159"/>
    </location>
</feature>
<comment type="caution">
    <text evidence="2">The sequence shown here is derived from an EMBL/GenBank/DDBJ whole genome shotgun (WGS) entry which is preliminary data.</text>
</comment>
<dbReference type="EMBL" id="BEXD01001413">
    <property type="protein sequence ID" value="GBB93982.1"/>
    <property type="molecule type" value="Genomic_DNA"/>
</dbReference>
<reference evidence="2 3" key="1">
    <citation type="submission" date="2017-11" db="EMBL/GenBank/DDBJ databases">
        <title>The genome of Rhizophagus clarus HR1 reveals common genetic basis of auxotrophy among arbuscular mycorrhizal fungi.</title>
        <authorList>
            <person name="Kobayashi Y."/>
        </authorList>
    </citation>
    <scope>NUCLEOTIDE SEQUENCE [LARGE SCALE GENOMIC DNA]</scope>
    <source>
        <strain evidence="2 3">HR1</strain>
    </source>
</reference>
<feature type="region of interest" description="Disordered" evidence="1">
    <location>
        <begin position="138"/>
        <end position="215"/>
    </location>
</feature>